<comment type="caution">
    <text evidence="1">The sequence shown here is derived from an EMBL/GenBank/DDBJ whole genome shotgun (WGS) entry which is preliminary data.</text>
</comment>
<accession>A0ABX9ULY4</accession>
<evidence type="ECO:0000313" key="1">
    <source>
        <dbReference type="EMBL" id="RMD20030.1"/>
    </source>
</evidence>
<dbReference type="InterPro" id="IPR003615">
    <property type="entry name" value="HNH_nuc"/>
</dbReference>
<dbReference type="Proteomes" id="UP000266886">
    <property type="component" value="Unassembled WGS sequence"/>
</dbReference>
<gene>
    <name evidence="1" type="ORF">EAW56_03655</name>
</gene>
<name>A0ABX9ULY4_9CORY</name>
<keyword evidence="1" id="KW-0378">Hydrolase</keyword>
<protein>
    <submittedName>
        <fullName evidence="1">HNH endonuclease</fullName>
    </submittedName>
</protein>
<evidence type="ECO:0000313" key="2">
    <source>
        <dbReference type="Proteomes" id="UP000266886"/>
    </source>
</evidence>
<dbReference type="EMBL" id="RDRE01000004">
    <property type="protein sequence ID" value="RMD20030.1"/>
    <property type="molecule type" value="Genomic_DNA"/>
</dbReference>
<organism evidence="1 2">
    <name type="scientific">Corynebacterium gottingense</name>
    <dbReference type="NCBI Taxonomy" id="2041036"/>
    <lineage>
        <taxon>Bacteria</taxon>
        <taxon>Bacillati</taxon>
        <taxon>Actinomycetota</taxon>
        <taxon>Actinomycetes</taxon>
        <taxon>Mycobacteriales</taxon>
        <taxon>Corynebacteriaceae</taxon>
        <taxon>Corynebacterium</taxon>
    </lineage>
</organism>
<dbReference type="GO" id="GO:0004519">
    <property type="term" value="F:endonuclease activity"/>
    <property type="evidence" value="ECO:0007669"/>
    <property type="project" value="UniProtKB-KW"/>
</dbReference>
<proteinExistence type="predicted"/>
<keyword evidence="1" id="KW-0540">Nuclease</keyword>
<sequence>MVGMDTLTDIDALIDLDRRAIALAGLVAGMTAAELTARGMEADRAEQFVTVAATFYGPTSHSAYQRRCRDKALENGHRLDTLAYIARASRTITDPTERWQFREALCATSGDGAEVRRQARVLKRTPTPPPAHGYRVARYADGTMRLSFVGPSAQLQDVVDSMEADAQSDSLFDATAWLLSRKPVAETTAVANVVLTVTDYARILTGDGDDIRVEMSNGAVLTGAELLERKLQGNGYITLVSPMEGPLNTYRARFAHDKHRRMIDTDGARCCWPDCRAPAAKAQAHHIHEYRDGGETHAGNLCWLCSFHNGVNGLPQFGRVERRAGRIVWISPGGHVVPTGRAYSAVDGEPPPTSP</sequence>
<keyword evidence="2" id="KW-1185">Reference proteome</keyword>
<dbReference type="Gene3D" id="1.10.30.50">
    <property type="match status" value="1"/>
</dbReference>
<dbReference type="CDD" id="cd00085">
    <property type="entry name" value="HNHc"/>
    <property type="match status" value="1"/>
</dbReference>
<keyword evidence="1" id="KW-0255">Endonuclease</keyword>
<reference evidence="1 2" key="1">
    <citation type="submission" date="2018-10" db="EMBL/GenBank/DDBJ databases">
        <title>Whole genome sequence of Corynebacterium gottingense DSM 130494T.</title>
        <authorList>
            <person name="Bernier A.-M."/>
            <person name="Bernard K."/>
        </authorList>
    </citation>
    <scope>NUCLEOTIDE SEQUENCE [LARGE SCALE GENOMIC DNA]</scope>
    <source>
        <strain evidence="1 2">DSM 103494</strain>
    </source>
</reference>